<dbReference type="PANTHER" id="PTHR43214:SF38">
    <property type="entry name" value="NITRATE_NITRITE RESPONSE REGULATOR PROTEIN NARL"/>
    <property type="match status" value="1"/>
</dbReference>
<dbReference type="Proteomes" id="UP000186895">
    <property type="component" value="Unassembled WGS sequence"/>
</dbReference>
<dbReference type="InterPro" id="IPR001789">
    <property type="entry name" value="Sig_transdc_resp-reg_receiver"/>
</dbReference>
<dbReference type="PROSITE" id="PS50110">
    <property type="entry name" value="RESPONSE_REGULATORY"/>
    <property type="match status" value="1"/>
</dbReference>
<evidence type="ECO:0000259" key="4">
    <source>
        <dbReference type="PROSITE" id="PS50043"/>
    </source>
</evidence>
<accession>A0A1N6TEE6</accession>
<evidence type="ECO:0000256" key="3">
    <source>
        <dbReference type="PROSITE-ProRule" id="PRU00169"/>
    </source>
</evidence>
<evidence type="ECO:0000259" key="5">
    <source>
        <dbReference type="PROSITE" id="PS50110"/>
    </source>
</evidence>
<feature type="domain" description="Response regulatory" evidence="5">
    <location>
        <begin position="5"/>
        <end position="121"/>
    </location>
</feature>
<dbReference type="eggNOG" id="COG2197">
    <property type="taxonomic scope" value="Bacteria"/>
</dbReference>
<dbReference type="STRING" id="49186.SAMN05421647_105289"/>
<dbReference type="InterPro" id="IPR058245">
    <property type="entry name" value="NreC/VraR/RcsB-like_REC"/>
</dbReference>
<feature type="domain" description="HTH luxR-type" evidence="4">
    <location>
        <begin position="160"/>
        <end position="225"/>
    </location>
</feature>
<dbReference type="CDD" id="cd17535">
    <property type="entry name" value="REC_NarL-like"/>
    <property type="match status" value="1"/>
</dbReference>
<dbReference type="SUPFAM" id="SSF46894">
    <property type="entry name" value="C-terminal effector domain of the bipartite response regulators"/>
    <property type="match status" value="1"/>
</dbReference>
<dbReference type="CDD" id="cd06170">
    <property type="entry name" value="LuxR_C_like"/>
    <property type="match status" value="1"/>
</dbReference>
<keyword evidence="2" id="KW-0238">DNA-binding</keyword>
<dbReference type="SUPFAM" id="SSF52172">
    <property type="entry name" value="CheY-like"/>
    <property type="match status" value="1"/>
</dbReference>
<dbReference type="AlphaFoldDB" id="A0A1N6TEE6"/>
<dbReference type="Gene3D" id="3.40.50.2300">
    <property type="match status" value="1"/>
</dbReference>
<gene>
    <name evidence="6" type="ORF">SAMN05421647_105289</name>
</gene>
<reference evidence="6 7" key="1">
    <citation type="submission" date="2017-01" db="EMBL/GenBank/DDBJ databases">
        <authorList>
            <person name="Mah S.A."/>
            <person name="Swanson W.J."/>
            <person name="Moy G.W."/>
            <person name="Vacquier V.D."/>
        </authorList>
    </citation>
    <scope>NUCLEOTIDE SEQUENCE [LARGE SCALE GENOMIC DNA]</scope>
    <source>
        <strain evidence="6 7">DSM 7027</strain>
    </source>
</reference>
<dbReference type="PROSITE" id="PS00622">
    <property type="entry name" value="HTH_LUXR_1"/>
    <property type="match status" value="1"/>
</dbReference>
<dbReference type="InterPro" id="IPR039420">
    <property type="entry name" value="WalR-like"/>
</dbReference>
<dbReference type="SMART" id="SM00421">
    <property type="entry name" value="HTH_LUXR"/>
    <property type="match status" value="1"/>
</dbReference>
<dbReference type="Pfam" id="PF00072">
    <property type="entry name" value="Response_reg"/>
    <property type="match status" value="1"/>
</dbReference>
<protein>
    <submittedName>
        <fullName evidence="6">Two component transcriptional regulator, LuxR family</fullName>
    </submittedName>
</protein>
<dbReference type="GO" id="GO:0000160">
    <property type="term" value="P:phosphorelay signal transduction system"/>
    <property type="evidence" value="ECO:0007669"/>
    <property type="project" value="InterPro"/>
</dbReference>
<dbReference type="EMBL" id="FTMN01000005">
    <property type="protein sequence ID" value="SIQ51631.1"/>
    <property type="molecule type" value="Genomic_DNA"/>
</dbReference>
<sequence>MTHTPVILVDDHPLFRRGVAELLQDTDHFEVVAEFDGPAGVLEHIHRAAPELVLLDLQMPDSSGLDLLQQIKQFNVDIRVVMLTASDDPVHLMDALRIGADGYLLKDTAPDMMIERLNNVLEGHVGLDDDMLLLLREGLRQQGEPAETTATPAGANVVADERWYEVLTERERQTLIWISRGLSNKLIARELGISDSTVKVYVKSLLRKLNLHSRLELAAWVHNHPLPENETC</sequence>
<dbReference type="PANTHER" id="PTHR43214">
    <property type="entry name" value="TWO-COMPONENT RESPONSE REGULATOR"/>
    <property type="match status" value="1"/>
</dbReference>
<dbReference type="PRINTS" id="PR00038">
    <property type="entry name" value="HTHLUXR"/>
</dbReference>
<name>A0A1N6TEE6_9GAMM</name>
<dbReference type="PROSITE" id="PS50043">
    <property type="entry name" value="HTH_LUXR_2"/>
    <property type="match status" value="1"/>
</dbReference>
<dbReference type="InterPro" id="IPR000792">
    <property type="entry name" value="Tscrpt_reg_LuxR_C"/>
</dbReference>
<evidence type="ECO:0000256" key="2">
    <source>
        <dbReference type="ARBA" id="ARBA00023125"/>
    </source>
</evidence>
<dbReference type="InterPro" id="IPR011006">
    <property type="entry name" value="CheY-like_superfamily"/>
</dbReference>
<dbReference type="GO" id="GO:0006355">
    <property type="term" value="P:regulation of DNA-templated transcription"/>
    <property type="evidence" value="ECO:0007669"/>
    <property type="project" value="InterPro"/>
</dbReference>
<proteinExistence type="predicted"/>
<evidence type="ECO:0000256" key="1">
    <source>
        <dbReference type="ARBA" id="ARBA00022553"/>
    </source>
</evidence>
<dbReference type="Pfam" id="PF00196">
    <property type="entry name" value="GerE"/>
    <property type="match status" value="1"/>
</dbReference>
<dbReference type="InterPro" id="IPR016032">
    <property type="entry name" value="Sig_transdc_resp-reg_C-effctor"/>
</dbReference>
<dbReference type="GO" id="GO:0003677">
    <property type="term" value="F:DNA binding"/>
    <property type="evidence" value="ECO:0007669"/>
    <property type="project" value="UniProtKB-KW"/>
</dbReference>
<keyword evidence="7" id="KW-1185">Reference proteome</keyword>
<organism evidence="6 7">
    <name type="scientific">Marinobacterium stanieri</name>
    <dbReference type="NCBI Taxonomy" id="49186"/>
    <lineage>
        <taxon>Bacteria</taxon>
        <taxon>Pseudomonadati</taxon>
        <taxon>Pseudomonadota</taxon>
        <taxon>Gammaproteobacteria</taxon>
        <taxon>Oceanospirillales</taxon>
        <taxon>Oceanospirillaceae</taxon>
        <taxon>Marinobacterium</taxon>
    </lineage>
</organism>
<dbReference type="RefSeq" id="WP_076463129.1">
    <property type="nucleotide sequence ID" value="NZ_FTMN01000005.1"/>
</dbReference>
<feature type="modified residue" description="4-aspartylphosphate" evidence="3">
    <location>
        <position position="56"/>
    </location>
</feature>
<evidence type="ECO:0000313" key="6">
    <source>
        <dbReference type="EMBL" id="SIQ51631.1"/>
    </source>
</evidence>
<evidence type="ECO:0000313" key="7">
    <source>
        <dbReference type="Proteomes" id="UP000186895"/>
    </source>
</evidence>
<dbReference type="SMART" id="SM00448">
    <property type="entry name" value="REC"/>
    <property type="match status" value="1"/>
</dbReference>
<keyword evidence="1 3" id="KW-0597">Phosphoprotein</keyword>